<evidence type="ECO:0000313" key="2">
    <source>
        <dbReference type="Proteomes" id="UP000286317"/>
    </source>
</evidence>
<dbReference type="Gene3D" id="1.10.540.10">
    <property type="entry name" value="Acyl-CoA dehydrogenase/oxidase, N-terminal domain"/>
    <property type="match status" value="1"/>
</dbReference>
<dbReference type="GO" id="GO:0003995">
    <property type="term" value="F:acyl-CoA dehydrogenase activity"/>
    <property type="evidence" value="ECO:0007669"/>
    <property type="project" value="TreeGrafter"/>
</dbReference>
<dbReference type="RefSeq" id="WP_119605073.1">
    <property type="nucleotide sequence ID" value="NZ_JAWVBH010000001.1"/>
</dbReference>
<organism evidence="1 2">
    <name type="scientific">Staphylococcus shinii</name>
    <dbReference type="NCBI Taxonomy" id="2912228"/>
    <lineage>
        <taxon>Bacteria</taxon>
        <taxon>Bacillati</taxon>
        <taxon>Bacillota</taxon>
        <taxon>Bacilli</taxon>
        <taxon>Bacillales</taxon>
        <taxon>Staphylococcaceae</taxon>
        <taxon>Staphylococcus</taxon>
    </lineage>
</organism>
<evidence type="ECO:0000313" key="1">
    <source>
        <dbReference type="EMBL" id="RIN02865.1"/>
    </source>
</evidence>
<dbReference type="InterPro" id="IPR009100">
    <property type="entry name" value="AcylCoA_DH/oxidase_NM_dom_sf"/>
</dbReference>
<dbReference type="Proteomes" id="UP000286317">
    <property type="component" value="Unassembled WGS sequence"/>
</dbReference>
<dbReference type="SUPFAM" id="SSF56645">
    <property type="entry name" value="Acyl-CoA dehydrogenase NM domain-like"/>
    <property type="match status" value="1"/>
</dbReference>
<accession>A0A418IJ02</accession>
<proteinExistence type="predicted"/>
<sequence length="349" mass="39324">MSLQTLIKNELEPYLIEIDEGSHYPRTFIQNLFKEGYFKEDDLTNNLEVVEEVSKSCLTTGFCLWCQLAFSTYLQNAKQPHFNQDLQQALLSGKVLGATGLSNPMKSFNDLESFNLNHYYKENQLFVKGKLPAVSNIGPDHYFGAISKAENGDELVMFIVHANQDGVTIEEKSNFLGVNGSATFKTELNDVLIPNNQIITHDAKSFAADIRPQFVALQVPIALGSIRASLDLIHQFSDAQNGINKYLEYDIDDFEARLQKIKTNFYHLIQRKDLQHDFAGLINLKKQAGYLLLEVNQASMVNGGSRAYSPKAPQARKLKEGFFFAALTPTLRHIGKLEEEINTKHITAK</sequence>
<dbReference type="PANTHER" id="PTHR43884:SF12">
    <property type="entry name" value="ISOVALERYL-COA DEHYDROGENASE, MITOCHONDRIAL-RELATED"/>
    <property type="match status" value="1"/>
</dbReference>
<dbReference type="GO" id="GO:0050660">
    <property type="term" value="F:flavin adenine dinucleotide binding"/>
    <property type="evidence" value="ECO:0007669"/>
    <property type="project" value="InterPro"/>
</dbReference>
<dbReference type="EMBL" id="QXUF01000005">
    <property type="protein sequence ID" value="RIN02865.1"/>
    <property type="molecule type" value="Genomic_DNA"/>
</dbReference>
<dbReference type="AlphaFoldDB" id="A0A418IJ02"/>
<dbReference type="InterPro" id="IPR046373">
    <property type="entry name" value="Acyl-CoA_Oxase/DH_mid-dom_sf"/>
</dbReference>
<dbReference type="Gene3D" id="2.40.110.10">
    <property type="entry name" value="Butyryl-CoA Dehydrogenase, subunit A, domain 2"/>
    <property type="match status" value="1"/>
</dbReference>
<comment type="caution">
    <text evidence="1">The sequence shown here is derived from an EMBL/GenBank/DDBJ whole genome shotgun (WGS) entry which is preliminary data.</text>
</comment>
<protein>
    <submittedName>
        <fullName evidence="1">Acyl-CoA dehydrogenase</fullName>
    </submittedName>
</protein>
<dbReference type="InterPro" id="IPR037069">
    <property type="entry name" value="AcylCoA_DH/ox_N_sf"/>
</dbReference>
<reference evidence="1 2" key="1">
    <citation type="journal article" date="2016" name="Front. Microbiol.">
        <title>Comprehensive Phylogenetic Analysis of Bovine Non-aureus Staphylococci Species Based on Whole-Genome Sequencing.</title>
        <authorList>
            <person name="Naushad S."/>
            <person name="Barkema H.W."/>
            <person name="Luby C."/>
            <person name="Condas L.A."/>
            <person name="Nobrega D.B."/>
            <person name="Carson D.A."/>
            <person name="De Buck J."/>
        </authorList>
    </citation>
    <scope>NUCLEOTIDE SEQUENCE [LARGE SCALE GENOMIC DNA]</scope>
    <source>
        <strain evidence="1 2">SNUC 4554</strain>
    </source>
</reference>
<name>A0A418IJ02_9STAP</name>
<dbReference type="OrthoDB" id="2564795at2"/>
<dbReference type="PANTHER" id="PTHR43884">
    <property type="entry name" value="ACYL-COA DEHYDROGENASE"/>
    <property type="match status" value="1"/>
</dbReference>
<keyword evidence="2" id="KW-1185">Reference proteome</keyword>
<gene>
    <name evidence="1" type="ORF">BU112_01370</name>
</gene>